<feature type="domain" description="ABC3 transporter permease C-terminal" evidence="9">
    <location>
        <begin position="285"/>
        <end position="399"/>
    </location>
</feature>
<dbReference type="AlphaFoldDB" id="A0A7T4PLT8"/>
<dbReference type="PANTHER" id="PTHR30572">
    <property type="entry name" value="MEMBRANE COMPONENT OF TRANSPORTER-RELATED"/>
    <property type="match status" value="1"/>
</dbReference>
<organism evidence="11 12">
    <name type="scientific">Streptomyces alfalfae</name>
    <dbReference type="NCBI Taxonomy" id="1642299"/>
    <lineage>
        <taxon>Bacteria</taxon>
        <taxon>Bacillati</taxon>
        <taxon>Actinomycetota</taxon>
        <taxon>Actinomycetes</taxon>
        <taxon>Kitasatosporales</taxon>
        <taxon>Streptomycetaceae</taxon>
        <taxon>Streptomyces</taxon>
    </lineage>
</organism>
<dbReference type="Pfam" id="PF12704">
    <property type="entry name" value="MacB_PCD"/>
    <property type="match status" value="1"/>
</dbReference>
<feature type="domain" description="ABC3 transporter permease C-terminal" evidence="9">
    <location>
        <begin position="735"/>
        <end position="848"/>
    </location>
</feature>
<feature type="transmembrane region" description="Helical" evidence="7">
    <location>
        <begin position="820"/>
        <end position="840"/>
    </location>
</feature>
<feature type="transmembrane region" description="Helical" evidence="7">
    <location>
        <begin position="444"/>
        <end position="465"/>
    </location>
</feature>
<keyword evidence="8" id="KW-0732">Signal</keyword>
<dbReference type="GO" id="GO:0005886">
    <property type="term" value="C:plasma membrane"/>
    <property type="evidence" value="ECO:0007669"/>
    <property type="project" value="UniProtKB-SubCell"/>
</dbReference>
<dbReference type="InterPro" id="IPR050250">
    <property type="entry name" value="Macrolide_Exporter_MacB"/>
</dbReference>
<protein>
    <submittedName>
        <fullName evidence="11">FtsX-like permease family protein</fullName>
    </submittedName>
</protein>
<evidence type="ECO:0000313" key="11">
    <source>
        <dbReference type="EMBL" id="QQC92562.1"/>
    </source>
</evidence>
<evidence type="ECO:0000259" key="10">
    <source>
        <dbReference type="Pfam" id="PF12704"/>
    </source>
</evidence>
<dbReference type="InterPro" id="IPR003838">
    <property type="entry name" value="ABC3_permease_C"/>
</dbReference>
<evidence type="ECO:0000256" key="6">
    <source>
        <dbReference type="ARBA" id="ARBA00038076"/>
    </source>
</evidence>
<evidence type="ECO:0000256" key="3">
    <source>
        <dbReference type="ARBA" id="ARBA00022692"/>
    </source>
</evidence>
<feature type="transmembrane region" description="Helical" evidence="7">
    <location>
        <begin position="281"/>
        <end position="301"/>
    </location>
</feature>
<evidence type="ECO:0000256" key="8">
    <source>
        <dbReference type="SAM" id="SignalP"/>
    </source>
</evidence>
<keyword evidence="4 7" id="KW-1133">Transmembrane helix</keyword>
<dbReference type="Pfam" id="PF02687">
    <property type="entry name" value="FtsX"/>
    <property type="match status" value="2"/>
</dbReference>
<evidence type="ECO:0000256" key="4">
    <source>
        <dbReference type="ARBA" id="ARBA00022989"/>
    </source>
</evidence>
<dbReference type="PANTHER" id="PTHR30572:SF4">
    <property type="entry name" value="ABC TRANSPORTER PERMEASE YTRF"/>
    <property type="match status" value="1"/>
</dbReference>
<proteinExistence type="inferred from homology"/>
<name>A0A7T4PLT8_9ACTN</name>
<comment type="subcellular location">
    <subcellularLocation>
        <location evidence="1">Cell membrane</location>
        <topology evidence="1">Multi-pass membrane protein</topology>
    </subcellularLocation>
</comment>
<evidence type="ECO:0000259" key="9">
    <source>
        <dbReference type="Pfam" id="PF02687"/>
    </source>
</evidence>
<evidence type="ECO:0000256" key="7">
    <source>
        <dbReference type="SAM" id="Phobius"/>
    </source>
</evidence>
<keyword evidence="3 7" id="KW-0812">Transmembrane</keyword>
<dbReference type="RefSeq" id="WP_198504262.1">
    <property type="nucleotide sequence ID" value="NZ_CP065959.1"/>
</dbReference>
<feature type="domain" description="MacB-like periplasmic core" evidence="10">
    <location>
        <begin position="18"/>
        <end position="244"/>
    </location>
</feature>
<evidence type="ECO:0000256" key="1">
    <source>
        <dbReference type="ARBA" id="ARBA00004651"/>
    </source>
</evidence>
<comment type="similarity">
    <text evidence="6">Belongs to the ABC-4 integral membrane protein family.</text>
</comment>
<dbReference type="PROSITE" id="PS51257">
    <property type="entry name" value="PROKAR_LIPOPROTEIN"/>
    <property type="match status" value="1"/>
</dbReference>
<feature type="signal peptide" evidence="8">
    <location>
        <begin position="1"/>
        <end position="17"/>
    </location>
</feature>
<dbReference type="GO" id="GO:0022857">
    <property type="term" value="F:transmembrane transporter activity"/>
    <property type="evidence" value="ECO:0007669"/>
    <property type="project" value="TreeGrafter"/>
</dbReference>
<dbReference type="InterPro" id="IPR025857">
    <property type="entry name" value="MacB_PCD"/>
</dbReference>
<feature type="transmembrane region" description="Helical" evidence="7">
    <location>
        <begin position="330"/>
        <end position="352"/>
    </location>
</feature>
<feature type="transmembrane region" description="Helical" evidence="7">
    <location>
        <begin position="420"/>
        <end position="438"/>
    </location>
</feature>
<gene>
    <name evidence="11" type="ORF">I8755_32410</name>
</gene>
<feature type="chain" id="PRO_5032300156" evidence="8">
    <location>
        <begin position="18"/>
        <end position="858"/>
    </location>
</feature>
<dbReference type="Proteomes" id="UP000596130">
    <property type="component" value="Chromosome"/>
</dbReference>
<evidence type="ECO:0000313" key="12">
    <source>
        <dbReference type="Proteomes" id="UP000596130"/>
    </source>
</evidence>
<evidence type="ECO:0000256" key="5">
    <source>
        <dbReference type="ARBA" id="ARBA00023136"/>
    </source>
</evidence>
<keyword evidence="2" id="KW-1003">Cell membrane</keyword>
<reference evidence="11 12" key="1">
    <citation type="submission" date="2020-12" db="EMBL/GenBank/DDBJ databases">
        <title>Identification and biosynthesis of polyene macrolides produced by Streptomyces alfalfae Men-myco-93-63.</title>
        <authorList>
            <person name="Liu D."/>
            <person name="Li Y."/>
            <person name="Liu L."/>
            <person name="Han X."/>
            <person name="Shen F."/>
        </authorList>
    </citation>
    <scope>NUCLEOTIDE SEQUENCE [LARGE SCALE GENOMIC DNA]</scope>
    <source>
        <strain evidence="11 12">Men-myco-93-63</strain>
    </source>
</reference>
<evidence type="ECO:0000256" key="2">
    <source>
        <dbReference type="ARBA" id="ARBA00022475"/>
    </source>
</evidence>
<accession>A0A7T4PLT8</accession>
<feature type="transmembrane region" description="Helical" evidence="7">
    <location>
        <begin position="731"/>
        <end position="751"/>
    </location>
</feature>
<keyword evidence="5 7" id="KW-0472">Membrane</keyword>
<dbReference type="EMBL" id="CP065959">
    <property type="protein sequence ID" value="QQC92562.1"/>
    <property type="molecule type" value="Genomic_DNA"/>
</dbReference>
<feature type="transmembrane region" description="Helical" evidence="7">
    <location>
        <begin position="785"/>
        <end position="808"/>
    </location>
</feature>
<feature type="transmembrane region" description="Helical" evidence="7">
    <location>
        <begin position="372"/>
        <end position="393"/>
    </location>
</feature>
<sequence length="858" mass="87444">MLRIALATLRARGGAFAATFAALLLGAAVISACGVLLESGLRSALPPERYEKAPVIVAGRHSVDLDVKSADGSDYRSSRPLPERPRLDAALVRDIAAVDGVASVVPDRRATVRLVAGDRTVTGANGAAPQAHTWSSRVLGGFRLVEGHGPQGSRQVVLDADLAARAGLRTGDGVRLMTSSTPLTFEVSGLVALDDRRTPRQSVLFAPAAAMQRLAPRSGGAVDAFGVFTEPGAPASAVASGVERALTGHRAAVYTGDGRGEAEFTDIAVGAANLVELATAIGGNVLLVAVFVLCATTSLAVRHRRREMALLRAVGTTPGQLHRMITAESAAAGLVAGVLGCPLGVGVVYWLSGQFAGRGLVPPDFRPVVGPLPFLAAVGATVLTAVAAAFVAARRAARVRPTEALREASAEPARLGRGRLVTGGVLLALAVSVLGLGLGHRTDFLTLVGLANSLVLLLVITAAVLGPLISRAAVALLTPLLVRTGVTGWLAAANSRARAARTAAAVTPLVLAVSFAATVVFTQTTQLSRAADEVRSGTVADHVLTSSAGVPTGLAERAAGLPGVTAATGVVRSKAIGVGSLLGTEEAVSLSAQGLKPSALAATVDLDAREGDLSALAPDTVALSSTAASWLGLGVGDRARLHLGDGAPFTGEVIAVYDRGLGFADLTFDHDLLLAHTTAGVDQSVLIRSAAGAADDTARELAALARVYPGTALRGALAVDAQVAEQRAMAWVNYVVVGVIIAYTALTVVNTQAMNTASRRREFALLRLTGSSRSQVRRMVRWESLTVAAVGGVLGALLSVPPLALVALALTGGPAPTMPVLGWLAIVGSTALLAVAGAMLPTRLMLRARPVDAVGRKE</sequence>